<gene>
    <name evidence="1" type="ORF">RSE6_14816</name>
</gene>
<name>A0A1E1MW56_RHYSE</name>
<evidence type="ECO:0000313" key="2">
    <source>
        <dbReference type="Proteomes" id="UP000177625"/>
    </source>
</evidence>
<sequence length="662" mass="73624">MTPATLPPPTAICAENIALLFLLHPVPDLPSRNPIDRFPIRQSGYTLSLPRERSLAGTLAFLSSLKDGPEHIPAVCVQEKSHSRFLDVLVAVNKARANDGKEVLQSIKIGFERIFVLLSQVSDGNGLAVSEGQVFSEIIAMCSTRILCRLRFIPNSRKSPRQSMKALLQDAVDALQWLGNKTVQDAGLVLIFKMFVERAREVVKLLDAWAKYRKPARLGELVEGVNHLHRVGDLQHLLKTIPNRTMDPASRQSLLNIISKVSRYREAARFLYRTAKKIPLIRQMKIVLGSLPQEAFQKISLNQYSPSFPSTLSRISTLHGEQSDIGQVCRLLKVSEVEANEKFAQQTRKTSKDGKIHAEIQLLFYCELEASRLPPRVFCSSKDACFLCNAFIRMHGKVHTPRCHGRLYAGWRLPFIPSLNELEQRFNTEMANHIRTSLITLLSRQKKSGYPDPPESTLLTLPVSTSTICSLVLPGPEEHDFLLPQIPSGSGIDKMPLISSHLQAISNSSNETGIAGSIVWTDSAVVQAGNDITPELPFPQGLSSERMTLGDYTLVQGQILSNIIEVNHASPLFDAPCPRIQIEYSTERSQIIPNSQPEKLSYSVEWLQASEAKRVMDKHPSLVFSAELLKCGGSINQGDLDCFYITAGNSVLRILLQPSMMV</sequence>
<protein>
    <submittedName>
        <fullName evidence="1">Uncharacterized protein</fullName>
    </submittedName>
</protein>
<evidence type="ECO:0000313" key="1">
    <source>
        <dbReference type="EMBL" id="CZT53323.1"/>
    </source>
</evidence>
<reference evidence="2" key="1">
    <citation type="submission" date="2016-03" db="EMBL/GenBank/DDBJ databases">
        <authorList>
            <person name="Guldener U."/>
        </authorList>
    </citation>
    <scope>NUCLEOTIDE SEQUENCE [LARGE SCALE GENOMIC DNA]</scope>
</reference>
<dbReference type="Proteomes" id="UP000177625">
    <property type="component" value="Unassembled WGS sequence"/>
</dbReference>
<organism evidence="1 2">
    <name type="scientific">Rhynchosporium secalis</name>
    <name type="common">Barley scald fungus</name>
    <dbReference type="NCBI Taxonomy" id="38038"/>
    <lineage>
        <taxon>Eukaryota</taxon>
        <taxon>Fungi</taxon>
        <taxon>Dikarya</taxon>
        <taxon>Ascomycota</taxon>
        <taxon>Pezizomycotina</taxon>
        <taxon>Leotiomycetes</taxon>
        <taxon>Helotiales</taxon>
        <taxon>Ploettnerulaceae</taxon>
        <taxon>Rhynchosporium</taxon>
    </lineage>
</organism>
<accession>A0A1E1MW56</accession>
<keyword evidence="2" id="KW-1185">Reference proteome</keyword>
<proteinExistence type="predicted"/>
<dbReference type="AlphaFoldDB" id="A0A1E1MW56"/>
<dbReference type="InterPro" id="IPR027796">
    <property type="entry name" value="OTT_1508_deam-like"/>
</dbReference>
<dbReference type="EMBL" id="FJVC01000724">
    <property type="protein sequence ID" value="CZT53323.1"/>
    <property type="molecule type" value="Genomic_DNA"/>
</dbReference>
<dbReference type="Pfam" id="PF14441">
    <property type="entry name" value="OTT_1508_deam"/>
    <property type="match status" value="1"/>
</dbReference>